<keyword evidence="2" id="KW-0472">Membrane</keyword>
<keyword evidence="4" id="KW-1185">Reference proteome</keyword>
<keyword evidence="2" id="KW-0812">Transmembrane</keyword>
<proteinExistence type="predicted"/>
<keyword evidence="2" id="KW-1133">Transmembrane helix</keyword>
<feature type="compositionally biased region" description="Pro residues" evidence="1">
    <location>
        <begin position="324"/>
        <end position="344"/>
    </location>
</feature>
<organism evidence="3 4">
    <name type="scientific">Candidatus Phycosocius bacilliformis</name>
    <dbReference type="NCBI Taxonomy" id="1445552"/>
    <lineage>
        <taxon>Bacteria</taxon>
        <taxon>Pseudomonadati</taxon>
        <taxon>Pseudomonadota</taxon>
        <taxon>Alphaproteobacteria</taxon>
        <taxon>Caulobacterales</taxon>
        <taxon>Caulobacterales incertae sedis</taxon>
        <taxon>Candidatus Phycosocius</taxon>
    </lineage>
</organism>
<evidence type="ECO:0000256" key="2">
    <source>
        <dbReference type="SAM" id="Phobius"/>
    </source>
</evidence>
<reference evidence="3 4" key="1">
    <citation type="journal article" date="2018" name="Genome Announc.">
        <title>Draft Genome Sequence of "Candidatus Phycosocius bacilliformis," an Alphaproteobacterial Ectosymbiont of the Hydrocarbon-Producing Green Alga Botryococcus braunii.</title>
        <authorList>
            <person name="Tanabe Y."/>
            <person name="Yamaguchi H."/>
            <person name="Watanabe M.M."/>
        </authorList>
    </citation>
    <scope>NUCLEOTIDE SEQUENCE [LARGE SCALE GENOMIC DNA]</scope>
    <source>
        <strain evidence="3 4">BOTRYCO-2</strain>
    </source>
</reference>
<name>A0A2P2EE91_9PROT</name>
<sequence length="649" mass="68478">MKVRQKQDRSAAGNIAQRAERGNVAVLFALVSSVSLGVLGATIELNRISAAKASLAAAADAGALAAKRTQSDRSLEGVTASRLAGAEAGTKAFLASAPSVDRGVTGLNATVTWDEDGSARLTATGTQSLLLGAFLGRSNITLTAVGVATAGTDKRLEVAVVMDTTASMFQKDGRPSSRFTQMRSAAKGFVNTLFNTVGVPDRLRVAIIPWTTTVNIRSEVPDQAWNPAAAAVRSPVEAGTRSLPTNVIGRGSNISESSSQLSSLFAPVGWRGCIAGTGESLTANDDPKSGMSWNALRVPPRVNNATRTKGFVATKMCDNWTGCPSPPPPPPGPPPPPPPPPPQPQGKLNLPGQKPETFAFLSFGKSTLRAACVNNPYSCNYNSCPAGSQSLTTINCSQSDNNGTRNAFFNFSGTQACINGGGCQLNLNTGTAAGCVADYNEITWNNNSGAWCSWVPRLQWDSFRRITGPNLNCPMPMLGLSANRSQLIDTIDRLSPAPGGTHADVGLRWGLRALSPRTEWANFFQHTAPLAFGSDQAIKVMVLMTDGANEQAVNFPGYWGCNETGAPGCSGSPDRSTLDSRMLTWCSAIRETYKVELFTVAINVSDATAVSLLQQCAGNPQRAFAVDASELNATFEQIARETFALRLKE</sequence>
<evidence type="ECO:0000313" key="3">
    <source>
        <dbReference type="EMBL" id="GBF59374.1"/>
    </source>
</evidence>
<dbReference type="EMBL" id="BFBR01000013">
    <property type="protein sequence ID" value="GBF59374.1"/>
    <property type="molecule type" value="Genomic_DNA"/>
</dbReference>
<protein>
    <submittedName>
        <fullName evidence="3">Uncharacterized protein</fullName>
    </submittedName>
</protein>
<dbReference type="Gene3D" id="3.40.50.410">
    <property type="entry name" value="von Willebrand factor, type A domain"/>
    <property type="match status" value="2"/>
</dbReference>
<accession>A0A2P2EE91</accession>
<feature type="region of interest" description="Disordered" evidence="1">
    <location>
        <begin position="320"/>
        <end position="353"/>
    </location>
</feature>
<evidence type="ECO:0000313" key="4">
    <source>
        <dbReference type="Proteomes" id="UP000245086"/>
    </source>
</evidence>
<dbReference type="RefSeq" id="WP_192576390.1">
    <property type="nucleotide sequence ID" value="NZ_BFBR01000013.1"/>
</dbReference>
<dbReference type="SUPFAM" id="SSF101447">
    <property type="entry name" value="Formin homology 2 domain (FH2 domain)"/>
    <property type="match status" value="1"/>
</dbReference>
<dbReference type="InterPro" id="IPR036465">
    <property type="entry name" value="vWFA_dom_sf"/>
</dbReference>
<gene>
    <name evidence="3" type="ORF">PbB2_03070</name>
</gene>
<dbReference type="Proteomes" id="UP000245086">
    <property type="component" value="Unassembled WGS sequence"/>
</dbReference>
<dbReference type="SUPFAM" id="SSF53300">
    <property type="entry name" value="vWA-like"/>
    <property type="match status" value="1"/>
</dbReference>
<evidence type="ECO:0000256" key="1">
    <source>
        <dbReference type="SAM" id="MobiDB-lite"/>
    </source>
</evidence>
<comment type="caution">
    <text evidence="3">The sequence shown here is derived from an EMBL/GenBank/DDBJ whole genome shotgun (WGS) entry which is preliminary data.</text>
</comment>
<dbReference type="AlphaFoldDB" id="A0A2P2EE91"/>
<feature type="transmembrane region" description="Helical" evidence="2">
    <location>
        <begin position="24"/>
        <end position="43"/>
    </location>
</feature>